<evidence type="ECO:0000313" key="2">
    <source>
        <dbReference type="EMBL" id="CAE8701982.1"/>
    </source>
</evidence>
<dbReference type="AlphaFoldDB" id="A0A813KL29"/>
<comment type="caution">
    <text evidence="2">The sequence shown here is derived from an EMBL/GenBank/DDBJ whole genome shotgun (WGS) entry which is preliminary data.</text>
</comment>
<name>A0A813KL29_POLGL</name>
<evidence type="ECO:0000256" key="1">
    <source>
        <dbReference type="SAM" id="MobiDB-lite"/>
    </source>
</evidence>
<proteinExistence type="predicted"/>
<organism evidence="2 3">
    <name type="scientific">Polarella glacialis</name>
    <name type="common">Dinoflagellate</name>
    <dbReference type="NCBI Taxonomy" id="89957"/>
    <lineage>
        <taxon>Eukaryota</taxon>
        <taxon>Sar</taxon>
        <taxon>Alveolata</taxon>
        <taxon>Dinophyceae</taxon>
        <taxon>Suessiales</taxon>
        <taxon>Suessiaceae</taxon>
        <taxon>Polarella</taxon>
    </lineage>
</organism>
<protein>
    <submittedName>
        <fullName evidence="2">Uncharacterized protein</fullName>
    </submittedName>
</protein>
<feature type="compositionally biased region" description="Low complexity" evidence="1">
    <location>
        <begin position="61"/>
        <end position="77"/>
    </location>
</feature>
<sequence>MADAKLSARNAMCSADMADAKLSARNDNNNNNNSNNQKDDNDNNNNNNNNKNNNQKDDNDNNNNNQKDDNNNNNNNNQKDDNDNNNNNNHPLPRRPSWAKVGIGLALGLAGAAVPMSAKGAPKYAEEGRPNGATAAAWSGFERTAAEVLRVAGLNPYIDAMGFRRSFMHFLRDFFPLSRLLWDHAHEYYKQQQPLVEESAKNFYLHGYWNDMQAASRDDDWIDMLAVRAAGMRKQFDQNGREDFRVEKDKCDMFEFFTRNEFPLPRVYGIWRSSPTDFMENLQSGRAIPANTSYPVFLKMCHLTQGVEDSVRRFSDFQKTQGQSGEELNKFLEQKWQRHANDADRIFAEDGNVINHTLQPGVSLQAGFADPVEFKVLVIWGRAYLAYHMEAEGLVLRDGTFEQGGRTTPWGLAAPRQMAELPEIAWVQNEGHLPRIWALAESAALAMGIDQVRIDIFIRKGEPEAVAINEISLSSGMPNHMHSDFLGNLWMDPHVNSWYKKFPADVPVHLLDPSNAPNWNASRAALSEATRPNDARLKSLCTE</sequence>
<dbReference type="PANTHER" id="PTHR42264">
    <property type="entry name" value="EPHRIN_REC_LIKE DOMAIN-CONTAINING PROTEIN"/>
    <property type="match status" value="1"/>
</dbReference>
<feature type="compositionally biased region" description="Low complexity" evidence="1">
    <location>
        <begin position="26"/>
        <end position="36"/>
    </location>
</feature>
<dbReference type="Proteomes" id="UP000626109">
    <property type="component" value="Unassembled WGS sequence"/>
</dbReference>
<dbReference type="SUPFAM" id="SSF56059">
    <property type="entry name" value="Glutathione synthetase ATP-binding domain-like"/>
    <property type="match status" value="1"/>
</dbReference>
<reference evidence="2" key="1">
    <citation type="submission" date="2021-02" db="EMBL/GenBank/DDBJ databases">
        <authorList>
            <person name="Dougan E. K."/>
            <person name="Rhodes N."/>
            <person name="Thang M."/>
            <person name="Chan C."/>
        </authorList>
    </citation>
    <scope>NUCLEOTIDE SEQUENCE</scope>
</reference>
<feature type="compositionally biased region" description="Low complexity" evidence="1">
    <location>
        <begin position="43"/>
        <end position="53"/>
    </location>
</feature>
<feature type="region of interest" description="Disordered" evidence="1">
    <location>
        <begin position="23"/>
        <end position="97"/>
    </location>
</feature>
<gene>
    <name evidence="2" type="ORF">PGLA2088_LOCUS32250</name>
</gene>
<evidence type="ECO:0000313" key="3">
    <source>
        <dbReference type="Proteomes" id="UP000626109"/>
    </source>
</evidence>
<dbReference type="EMBL" id="CAJNNW010029961">
    <property type="protein sequence ID" value="CAE8701982.1"/>
    <property type="molecule type" value="Genomic_DNA"/>
</dbReference>
<accession>A0A813KL29</accession>